<reference evidence="1" key="2">
    <citation type="submission" date="2022-06" db="UniProtKB">
        <authorList>
            <consortium name="EnsemblMetazoa"/>
        </authorList>
    </citation>
    <scope>IDENTIFICATION</scope>
    <source>
        <strain evidence="1">DF5081</strain>
    </source>
</reference>
<sequence>MMLNVDAQMKSADYDLDQISESLRNLQTKSLKSKSETPLEKTEMILKKQLQKLIDLSGQHEETLQKFAKLKEDHSLRLNNSRV</sequence>
<evidence type="ECO:0000313" key="2">
    <source>
        <dbReference type="Proteomes" id="UP000005237"/>
    </source>
</evidence>
<evidence type="ECO:0000313" key="1">
    <source>
        <dbReference type="EnsemblMetazoa" id="CJA41826.1"/>
    </source>
</evidence>
<dbReference type="Proteomes" id="UP000005237">
    <property type="component" value="Unassembled WGS sequence"/>
</dbReference>
<name>A0A8R1IZ07_CAEJA</name>
<accession>A0A8R1IZ07</accession>
<proteinExistence type="predicted"/>
<keyword evidence="2" id="KW-1185">Reference proteome</keyword>
<dbReference type="EnsemblMetazoa" id="CJA41826.1">
    <property type="protein sequence ID" value="CJA41826.1"/>
    <property type="gene ID" value="WBGene00217674"/>
</dbReference>
<organism evidence="1 2">
    <name type="scientific">Caenorhabditis japonica</name>
    <dbReference type="NCBI Taxonomy" id="281687"/>
    <lineage>
        <taxon>Eukaryota</taxon>
        <taxon>Metazoa</taxon>
        <taxon>Ecdysozoa</taxon>
        <taxon>Nematoda</taxon>
        <taxon>Chromadorea</taxon>
        <taxon>Rhabditida</taxon>
        <taxon>Rhabditina</taxon>
        <taxon>Rhabditomorpha</taxon>
        <taxon>Rhabditoidea</taxon>
        <taxon>Rhabditidae</taxon>
        <taxon>Peloderinae</taxon>
        <taxon>Caenorhabditis</taxon>
    </lineage>
</organism>
<protein>
    <submittedName>
        <fullName evidence="1">Uncharacterized protein</fullName>
    </submittedName>
</protein>
<dbReference type="AlphaFoldDB" id="A0A8R1IZ07"/>
<reference evidence="2" key="1">
    <citation type="submission" date="2010-08" db="EMBL/GenBank/DDBJ databases">
        <authorList>
            <consortium name="Caenorhabditis japonica Sequencing Consortium"/>
            <person name="Wilson R.K."/>
        </authorList>
    </citation>
    <scope>NUCLEOTIDE SEQUENCE [LARGE SCALE GENOMIC DNA]</scope>
    <source>
        <strain evidence="2">DF5081</strain>
    </source>
</reference>